<keyword evidence="4" id="KW-1185">Reference proteome</keyword>
<dbReference type="Proteomes" id="UP000650833">
    <property type="component" value="Unassembled WGS sequence"/>
</dbReference>
<keyword evidence="1" id="KW-1133">Transmembrane helix</keyword>
<dbReference type="AlphaFoldDB" id="A0A8H7RGQ2"/>
<sequence>MHRLNIVLLITLITICQIVKAQLGPAILSPEQNATVSTGGKVDIVYRYQNMGTGNYSVDIQLWQDAAVSIPISNITIDHEIKPGNSTGVQVNFLMNDTFTWSVPHGLNSTFWLTVTEKAETAFYTKGLSLRSRPVMLHPSAAIMNSPASYVILFILSIFTILFSFI</sequence>
<reference evidence="3" key="1">
    <citation type="submission" date="2020-12" db="EMBL/GenBank/DDBJ databases">
        <title>Metabolic potential, ecology and presence of endohyphal bacteria is reflected in genomic diversity of Mucoromycotina.</title>
        <authorList>
            <person name="Muszewska A."/>
            <person name="Okrasinska A."/>
            <person name="Steczkiewicz K."/>
            <person name="Drgas O."/>
            <person name="Orlowska M."/>
            <person name="Perlinska-Lenart U."/>
            <person name="Aleksandrzak-Piekarczyk T."/>
            <person name="Szatraj K."/>
            <person name="Zielenkiewicz U."/>
            <person name="Pilsyk S."/>
            <person name="Malc E."/>
            <person name="Mieczkowski P."/>
            <person name="Kruszewska J.S."/>
            <person name="Biernat P."/>
            <person name="Pawlowska J."/>
        </authorList>
    </citation>
    <scope>NUCLEOTIDE SEQUENCE</scope>
    <source>
        <strain evidence="3">CBS 226.32</strain>
    </source>
</reference>
<protein>
    <recommendedName>
        <fullName evidence="5">Translocon-associated protein subunit beta</fullName>
    </recommendedName>
</protein>
<gene>
    <name evidence="3" type="ORF">INT46_008062</name>
</gene>
<keyword evidence="1" id="KW-0812">Transmembrane</keyword>
<organism evidence="3 4">
    <name type="scientific">Mucor plumbeus</name>
    <dbReference type="NCBI Taxonomy" id="97098"/>
    <lineage>
        <taxon>Eukaryota</taxon>
        <taxon>Fungi</taxon>
        <taxon>Fungi incertae sedis</taxon>
        <taxon>Mucoromycota</taxon>
        <taxon>Mucoromycotina</taxon>
        <taxon>Mucoromycetes</taxon>
        <taxon>Mucorales</taxon>
        <taxon>Mucorineae</taxon>
        <taxon>Mucoraceae</taxon>
        <taxon>Mucor</taxon>
    </lineage>
</organism>
<name>A0A8H7RGQ2_9FUNG</name>
<evidence type="ECO:0008006" key="5">
    <source>
        <dbReference type="Google" id="ProtNLM"/>
    </source>
</evidence>
<evidence type="ECO:0000313" key="4">
    <source>
        <dbReference type="Proteomes" id="UP000650833"/>
    </source>
</evidence>
<feature type="signal peptide" evidence="2">
    <location>
        <begin position="1"/>
        <end position="21"/>
    </location>
</feature>
<evidence type="ECO:0000256" key="1">
    <source>
        <dbReference type="SAM" id="Phobius"/>
    </source>
</evidence>
<comment type="caution">
    <text evidence="3">The sequence shown here is derived from an EMBL/GenBank/DDBJ whole genome shotgun (WGS) entry which is preliminary data.</text>
</comment>
<dbReference type="EMBL" id="JAEPRC010000078">
    <property type="protein sequence ID" value="KAG2210679.1"/>
    <property type="molecule type" value="Genomic_DNA"/>
</dbReference>
<dbReference type="OrthoDB" id="2278235at2759"/>
<feature type="chain" id="PRO_5034740274" description="Translocon-associated protein subunit beta" evidence="2">
    <location>
        <begin position="22"/>
        <end position="166"/>
    </location>
</feature>
<keyword evidence="2" id="KW-0732">Signal</keyword>
<evidence type="ECO:0000313" key="3">
    <source>
        <dbReference type="EMBL" id="KAG2210679.1"/>
    </source>
</evidence>
<proteinExistence type="predicted"/>
<accession>A0A8H7RGQ2</accession>
<feature type="transmembrane region" description="Helical" evidence="1">
    <location>
        <begin position="147"/>
        <end position="165"/>
    </location>
</feature>
<evidence type="ECO:0000256" key="2">
    <source>
        <dbReference type="SAM" id="SignalP"/>
    </source>
</evidence>
<keyword evidence="1" id="KW-0472">Membrane</keyword>